<dbReference type="InterPro" id="IPR000843">
    <property type="entry name" value="HTH_LacI"/>
</dbReference>
<dbReference type="SMART" id="SM00354">
    <property type="entry name" value="HTH_LACI"/>
    <property type="match status" value="1"/>
</dbReference>
<dbReference type="InterPro" id="IPR028082">
    <property type="entry name" value="Peripla_BP_I"/>
</dbReference>
<feature type="compositionally biased region" description="Low complexity" evidence="4">
    <location>
        <begin position="358"/>
        <end position="376"/>
    </location>
</feature>
<dbReference type="PANTHER" id="PTHR30146:SF109">
    <property type="entry name" value="HTH-TYPE TRANSCRIPTIONAL REGULATOR GALS"/>
    <property type="match status" value="1"/>
</dbReference>
<dbReference type="PROSITE" id="PS50932">
    <property type="entry name" value="HTH_LACI_2"/>
    <property type="match status" value="1"/>
</dbReference>
<dbReference type="Gene3D" id="3.40.50.2300">
    <property type="match status" value="2"/>
</dbReference>
<proteinExistence type="predicted"/>
<dbReference type="InterPro" id="IPR010982">
    <property type="entry name" value="Lambda_DNA-bd_dom_sf"/>
</dbReference>
<feature type="region of interest" description="Disordered" evidence="4">
    <location>
        <begin position="330"/>
        <end position="397"/>
    </location>
</feature>
<dbReference type="EMBL" id="BSVB01000001">
    <property type="protein sequence ID" value="GMA95016.1"/>
    <property type="molecule type" value="Genomic_DNA"/>
</dbReference>
<evidence type="ECO:0000259" key="5">
    <source>
        <dbReference type="PROSITE" id="PS50932"/>
    </source>
</evidence>
<dbReference type="PRINTS" id="PR00036">
    <property type="entry name" value="HTHLACI"/>
</dbReference>
<comment type="caution">
    <text evidence="6">The sequence shown here is derived from an EMBL/GenBank/DDBJ whole genome shotgun (WGS) entry which is preliminary data.</text>
</comment>
<evidence type="ECO:0000256" key="2">
    <source>
        <dbReference type="ARBA" id="ARBA00023125"/>
    </source>
</evidence>
<evidence type="ECO:0000313" key="7">
    <source>
        <dbReference type="Proteomes" id="UP001157034"/>
    </source>
</evidence>
<dbReference type="PANTHER" id="PTHR30146">
    <property type="entry name" value="LACI-RELATED TRANSCRIPTIONAL REPRESSOR"/>
    <property type="match status" value="1"/>
</dbReference>
<dbReference type="Pfam" id="PF00356">
    <property type="entry name" value="LacI"/>
    <property type="match status" value="1"/>
</dbReference>
<dbReference type="RefSeq" id="WP_284253871.1">
    <property type="nucleotide sequence ID" value="NZ_BSVB01000001.1"/>
</dbReference>
<accession>A0ABQ6K8D7</accession>
<dbReference type="Gene3D" id="1.10.260.40">
    <property type="entry name" value="lambda repressor-like DNA-binding domains"/>
    <property type="match status" value="1"/>
</dbReference>
<organism evidence="6 7">
    <name type="scientific">Pseudolysinimonas kribbensis</name>
    <dbReference type="NCBI Taxonomy" id="433641"/>
    <lineage>
        <taxon>Bacteria</taxon>
        <taxon>Bacillati</taxon>
        <taxon>Actinomycetota</taxon>
        <taxon>Actinomycetes</taxon>
        <taxon>Micrococcales</taxon>
        <taxon>Microbacteriaceae</taxon>
        <taxon>Pseudolysinimonas</taxon>
    </lineage>
</organism>
<evidence type="ECO:0000256" key="1">
    <source>
        <dbReference type="ARBA" id="ARBA00023015"/>
    </source>
</evidence>
<protein>
    <submittedName>
        <fullName evidence="6">LacI family transcriptional regulator</fullName>
    </submittedName>
</protein>
<dbReference type="Proteomes" id="UP001157034">
    <property type="component" value="Unassembled WGS sequence"/>
</dbReference>
<evidence type="ECO:0000256" key="4">
    <source>
        <dbReference type="SAM" id="MobiDB-lite"/>
    </source>
</evidence>
<dbReference type="InterPro" id="IPR046335">
    <property type="entry name" value="LacI/GalR-like_sensor"/>
</dbReference>
<keyword evidence="2" id="KW-0238">DNA-binding</keyword>
<name>A0ABQ6K8D7_9MICO</name>
<keyword evidence="7" id="KW-1185">Reference proteome</keyword>
<keyword evidence="3" id="KW-0804">Transcription</keyword>
<dbReference type="SUPFAM" id="SSF53822">
    <property type="entry name" value="Periplasmic binding protein-like I"/>
    <property type="match status" value="1"/>
</dbReference>
<sequence length="397" mass="42423">MATIHDVARHAGVSAGTVSNVLNRPGYVSAPTRERVLAAIAELGFTPIQHARKFPAGRQRTLGLALADLANPFFVDVALGAEAEAKELGVGVVMIHNGDDAEREQDNLEVLVRQRVHGIMIAPVRASAEDLERLDSRGIPLVYVDRVDDSSTRCWVKTDDVAGGRLAGEHLIALGHRRIAFVGNLGSSLQVDRRFAGFAGALAEAGIVAERIVTDSWRITDGRAAGAQLAARASGDLPTAIMCGNDLIALGLLLEFAGAGIRVPDDVSIVGFDDLSWSEAATVPLTTVRQPRERLGRRAVRLLLDEIDRGAVHVHRHELLIPELVVRASSGRPDPARARPSARRPTLKEEPWPPPGSPASCPTSSSPSRTASAIPPRTSWSSRRATPRCAWTTAACS</sequence>
<evidence type="ECO:0000313" key="6">
    <source>
        <dbReference type="EMBL" id="GMA95016.1"/>
    </source>
</evidence>
<dbReference type="PROSITE" id="PS00356">
    <property type="entry name" value="HTH_LACI_1"/>
    <property type="match status" value="1"/>
</dbReference>
<dbReference type="SUPFAM" id="SSF47413">
    <property type="entry name" value="lambda repressor-like DNA-binding domains"/>
    <property type="match status" value="1"/>
</dbReference>
<reference evidence="7" key="1">
    <citation type="journal article" date="2019" name="Int. J. Syst. Evol. Microbiol.">
        <title>The Global Catalogue of Microorganisms (GCM) 10K type strain sequencing project: providing services to taxonomists for standard genome sequencing and annotation.</title>
        <authorList>
            <consortium name="The Broad Institute Genomics Platform"/>
            <consortium name="The Broad Institute Genome Sequencing Center for Infectious Disease"/>
            <person name="Wu L."/>
            <person name="Ma J."/>
        </authorList>
    </citation>
    <scope>NUCLEOTIDE SEQUENCE [LARGE SCALE GENOMIC DNA]</scope>
    <source>
        <strain evidence="7">NBRC 108894</strain>
    </source>
</reference>
<dbReference type="Pfam" id="PF13377">
    <property type="entry name" value="Peripla_BP_3"/>
    <property type="match status" value="1"/>
</dbReference>
<dbReference type="CDD" id="cd01392">
    <property type="entry name" value="HTH_LacI"/>
    <property type="match status" value="1"/>
</dbReference>
<gene>
    <name evidence="6" type="ORF">GCM10025881_18400</name>
</gene>
<feature type="domain" description="HTH lacI-type" evidence="5">
    <location>
        <begin position="2"/>
        <end position="56"/>
    </location>
</feature>
<evidence type="ECO:0000256" key="3">
    <source>
        <dbReference type="ARBA" id="ARBA00023163"/>
    </source>
</evidence>
<dbReference type="CDD" id="cd06267">
    <property type="entry name" value="PBP1_LacI_sugar_binding-like"/>
    <property type="match status" value="1"/>
</dbReference>
<keyword evidence="1" id="KW-0805">Transcription regulation</keyword>